<gene>
    <name evidence="6" type="ordered locus">Sfum_3369</name>
</gene>
<evidence type="ECO:0000313" key="7">
    <source>
        <dbReference type="Proteomes" id="UP000001784"/>
    </source>
</evidence>
<accession>A0LNP0</accession>
<dbReference type="Proteomes" id="UP000001784">
    <property type="component" value="Chromosome"/>
</dbReference>
<keyword evidence="2" id="KW-0378">Hydrolase</keyword>
<dbReference type="KEGG" id="sfu:Sfum_3369"/>
<protein>
    <submittedName>
        <fullName evidence="6">DEAD/DEAH box helicase domain protein</fullName>
    </submittedName>
</protein>
<dbReference type="InterPro" id="IPR001650">
    <property type="entry name" value="Helicase_C-like"/>
</dbReference>
<evidence type="ECO:0000256" key="4">
    <source>
        <dbReference type="ARBA" id="ARBA00022840"/>
    </source>
</evidence>
<dbReference type="GO" id="GO:0003676">
    <property type="term" value="F:nucleic acid binding"/>
    <property type="evidence" value="ECO:0007669"/>
    <property type="project" value="InterPro"/>
</dbReference>
<dbReference type="GO" id="GO:0004386">
    <property type="term" value="F:helicase activity"/>
    <property type="evidence" value="ECO:0007669"/>
    <property type="project" value="UniProtKB-KW"/>
</dbReference>
<dbReference type="eggNOG" id="COG4581">
    <property type="taxonomic scope" value="Bacteria"/>
</dbReference>
<dbReference type="STRING" id="335543.Sfum_3369"/>
<sequence>MQALEKLDASDVLVTAPTGAGKTYIAVEAIRKVFGRGGKSWYASPLKALSNSKYEEFIADFGASNVGILTGDRKENAQAPIIVGTTEILRNQLYDTMHRGEDLEVDLVVLDEAHYLGDEDRGVVWEEVLIYLPPRVKLLLLSATVENAGDICAWLEWLRRSPCSWVNTEERPVPLFPLFVFPSGELTPLGTRRGLFAKIRGVEPGSFSRNEFPNIPGLMEVLDRANLLPAIFFLKSRADCDRAISLCGAPRRKSEEVKQFHRRLSGLLDSFPFLRNHQHLSILRETAVGAHHGGQLPHWKLLLERLMQQGHLRAIFSTSTVAAGVNFPARTVVVLQSDRFNGREFLELTATDLLQMTGRAGRRGMDEIGFALVVPGPFQNPQLIHDLLKSPPNPITSQIRVNHSMVLNLLLSHAPEEIRTLFGASLATFQNLHREKDISRELDEARIELDKYIPETACGSVEQLAEIRPRYDALREMRRRAKKNLRRQTTSGSMGSLLVPGRVFRSRRGTPYIAVAHPQISRRSVEAVRLAEPLRFRRDHVRTHHVVFHRIMDLGELITPLPSLKNRQEWEALMFEATEHPPRPMRCRPEGEPTMPVPDAVREINELTVQLAALPCGTCALFAPCLKGTSHPFTAALQRHFEYRARVLTIQDQLWQSFLKHLRLLGDEGYVDAAGRLTRDGTWASKLRLDQPLLISEGIRRNAFPAEDPELLGALIAPFVMDRERHGDIQLSSLVWKFPGLAKPFFRMLHSLQPLRERLQAEGFSVPPMPFWATATVYHWAGGSSWQTVREISGMDEGDLAMLILRTADHLRQIESLSETHPSLAAAARRAIELILREPVLVE</sequence>
<dbReference type="Pfam" id="PF00270">
    <property type="entry name" value="DEAD"/>
    <property type="match status" value="1"/>
</dbReference>
<evidence type="ECO:0000256" key="1">
    <source>
        <dbReference type="ARBA" id="ARBA00022741"/>
    </source>
</evidence>
<dbReference type="SMART" id="SM00490">
    <property type="entry name" value="HELICc"/>
    <property type="match status" value="1"/>
</dbReference>
<dbReference type="InterPro" id="IPR050699">
    <property type="entry name" value="RNA-DNA_Helicase"/>
</dbReference>
<keyword evidence="4" id="KW-0067">ATP-binding</keyword>
<keyword evidence="7" id="KW-1185">Reference proteome</keyword>
<dbReference type="SMART" id="SM01142">
    <property type="entry name" value="DSHCT"/>
    <property type="match status" value="1"/>
</dbReference>
<keyword evidence="1" id="KW-0547">Nucleotide-binding</keyword>
<dbReference type="EMBL" id="CP000478">
    <property type="protein sequence ID" value="ABK19042.1"/>
    <property type="molecule type" value="Genomic_DNA"/>
</dbReference>
<dbReference type="PANTHER" id="PTHR12131">
    <property type="entry name" value="ATP-DEPENDENT RNA AND DNA HELICASE"/>
    <property type="match status" value="1"/>
</dbReference>
<dbReference type="InterPro" id="IPR014001">
    <property type="entry name" value="Helicase_ATP-bd"/>
</dbReference>
<dbReference type="GO" id="GO:0016787">
    <property type="term" value="F:hydrolase activity"/>
    <property type="evidence" value="ECO:0007669"/>
    <property type="project" value="UniProtKB-KW"/>
</dbReference>
<dbReference type="InterPro" id="IPR012961">
    <property type="entry name" value="Ski2/MTR4_C"/>
</dbReference>
<dbReference type="HOGENOM" id="CLU_002902_4_1_7"/>
<dbReference type="InParanoid" id="A0LNP0"/>
<dbReference type="Gene3D" id="3.40.50.300">
    <property type="entry name" value="P-loop containing nucleotide triphosphate hydrolases"/>
    <property type="match status" value="2"/>
</dbReference>
<dbReference type="SMART" id="SM00487">
    <property type="entry name" value="DEXDc"/>
    <property type="match status" value="1"/>
</dbReference>
<dbReference type="GO" id="GO:0070478">
    <property type="term" value="P:nuclear-transcribed mRNA catabolic process, 3'-5' exonucleolytic nonsense-mediated decay"/>
    <property type="evidence" value="ECO:0007669"/>
    <property type="project" value="TreeGrafter"/>
</dbReference>
<name>A0LNP0_SYNFM</name>
<feature type="domain" description="Helicase ATP-binding" evidence="5">
    <location>
        <begin position="3"/>
        <end position="163"/>
    </location>
</feature>
<evidence type="ECO:0000256" key="3">
    <source>
        <dbReference type="ARBA" id="ARBA00022806"/>
    </source>
</evidence>
<keyword evidence="3 6" id="KW-0347">Helicase</keyword>
<dbReference type="InterPro" id="IPR011545">
    <property type="entry name" value="DEAD/DEAH_box_helicase_dom"/>
</dbReference>
<organism evidence="6 7">
    <name type="scientific">Syntrophobacter fumaroxidans (strain DSM 10017 / MPOB)</name>
    <dbReference type="NCBI Taxonomy" id="335543"/>
    <lineage>
        <taxon>Bacteria</taxon>
        <taxon>Pseudomonadati</taxon>
        <taxon>Thermodesulfobacteriota</taxon>
        <taxon>Syntrophobacteria</taxon>
        <taxon>Syntrophobacterales</taxon>
        <taxon>Syntrophobacteraceae</taxon>
        <taxon>Syntrophobacter</taxon>
    </lineage>
</organism>
<evidence type="ECO:0000256" key="2">
    <source>
        <dbReference type="ARBA" id="ARBA00022801"/>
    </source>
</evidence>
<dbReference type="InterPro" id="IPR027417">
    <property type="entry name" value="P-loop_NTPase"/>
</dbReference>
<dbReference type="SUPFAM" id="SSF52540">
    <property type="entry name" value="P-loop containing nucleoside triphosphate hydrolases"/>
    <property type="match status" value="1"/>
</dbReference>
<dbReference type="PANTHER" id="PTHR12131:SF1">
    <property type="entry name" value="ATP-DEPENDENT RNA HELICASE SUPV3L1, MITOCHONDRIAL-RELATED"/>
    <property type="match status" value="1"/>
</dbReference>
<evidence type="ECO:0000259" key="5">
    <source>
        <dbReference type="PROSITE" id="PS51192"/>
    </source>
</evidence>
<reference evidence="6 7" key="1">
    <citation type="submission" date="2006-10" db="EMBL/GenBank/DDBJ databases">
        <title>Complete sequence of Syntrophobacter fumaroxidans MPOB.</title>
        <authorList>
            <consortium name="US DOE Joint Genome Institute"/>
            <person name="Copeland A."/>
            <person name="Lucas S."/>
            <person name="Lapidus A."/>
            <person name="Barry K."/>
            <person name="Detter J.C."/>
            <person name="Glavina del Rio T."/>
            <person name="Hammon N."/>
            <person name="Israni S."/>
            <person name="Pitluck S."/>
            <person name="Goltsman E.G."/>
            <person name="Martinez M."/>
            <person name="Schmutz J."/>
            <person name="Larimer F."/>
            <person name="Land M."/>
            <person name="Hauser L."/>
            <person name="Kyrpides N."/>
            <person name="Kim E."/>
            <person name="Boone D.R."/>
            <person name="Brockman F."/>
            <person name="Culley D."/>
            <person name="Ferry J."/>
            <person name="Gunsalus R."/>
            <person name="McInerney M.J."/>
            <person name="Morrison M."/>
            <person name="Plugge C."/>
            <person name="Rohlin L."/>
            <person name="Scholten J."/>
            <person name="Sieber J."/>
            <person name="Stams A.J.M."/>
            <person name="Worm P."/>
            <person name="Henstra A.M."/>
            <person name="Richardson P."/>
        </authorList>
    </citation>
    <scope>NUCLEOTIDE SEQUENCE [LARGE SCALE GENOMIC DNA]</scope>
    <source>
        <strain evidence="7">DSM 10017 / MPOB</strain>
    </source>
</reference>
<dbReference type="Pfam" id="PF08148">
    <property type="entry name" value="DSHCT"/>
    <property type="match status" value="1"/>
</dbReference>
<proteinExistence type="predicted"/>
<dbReference type="PROSITE" id="PS51192">
    <property type="entry name" value="HELICASE_ATP_BIND_1"/>
    <property type="match status" value="1"/>
</dbReference>
<dbReference type="GO" id="GO:0055087">
    <property type="term" value="C:Ski complex"/>
    <property type="evidence" value="ECO:0007669"/>
    <property type="project" value="TreeGrafter"/>
</dbReference>
<dbReference type="AlphaFoldDB" id="A0LNP0"/>
<dbReference type="Gene3D" id="1.10.3380.30">
    <property type="match status" value="1"/>
</dbReference>
<evidence type="ECO:0000313" key="6">
    <source>
        <dbReference type="EMBL" id="ABK19042.1"/>
    </source>
</evidence>
<dbReference type="GO" id="GO:0005524">
    <property type="term" value="F:ATP binding"/>
    <property type="evidence" value="ECO:0007669"/>
    <property type="project" value="UniProtKB-KW"/>
</dbReference>